<feature type="signal peptide" evidence="1">
    <location>
        <begin position="1"/>
        <end position="21"/>
    </location>
</feature>
<evidence type="ECO:0000313" key="4">
    <source>
        <dbReference type="Proteomes" id="UP000750711"/>
    </source>
</evidence>
<accession>A0A9P8IAT2</accession>
<protein>
    <recommendedName>
        <fullName evidence="2">Ubiquitin 3 binding protein But2 C-terminal domain-containing protein</fullName>
    </recommendedName>
</protein>
<evidence type="ECO:0000256" key="1">
    <source>
        <dbReference type="SAM" id="SignalP"/>
    </source>
</evidence>
<keyword evidence="1" id="KW-0732">Signal</keyword>
<organism evidence="3 4">
    <name type="scientific">Trichoglossum hirsutum</name>
    <dbReference type="NCBI Taxonomy" id="265104"/>
    <lineage>
        <taxon>Eukaryota</taxon>
        <taxon>Fungi</taxon>
        <taxon>Dikarya</taxon>
        <taxon>Ascomycota</taxon>
        <taxon>Pezizomycotina</taxon>
        <taxon>Geoglossomycetes</taxon>
        <taxon>Geoglossales</taxon>
        <taxon>Geoglossaceae</taxon>
        <taxon>Trichoglossum</taxon>
    </lineage>
</organism>
<feature type="non-terminal residue" evidence="3">
    <location>
        <position position="183"/>
    </location>
</feature>
<name>A0A9P8IAT2_9PEZI</name>
<dbReference type="Pfam" id="PF09792">
    <property type="entry name" value="But2"/>
    <property type="match status" value="1"/>
</dbReference>
<evidence type="ECO:0000313" key="3">
    <source>
        <dbReference type="EMBL" id="KAH0538690.1"/>
    </source>
</evidence>
<reference evidence="3" key="1">
    <citation type="submission" date="2021-03" db="EMBL/GenBank/DDBJ databases">
        <title>Comparative genomics and phylogenomic investigation of the class Geoglossomycetes provide insights into ecological specialization and systematics.</title>
        <authorList>
            <person name="Melie T."/>
            <person name="Pirro S."/>
            <person name="Miller A.N."/>
            <person name="Quandt A."/>
        </authorList>
    </citation>
    <scope>NUCLEOTIDE SEQUENCE</scope>
    <source>
        <strain evidence="3">CAQ_001_2017</strain>
    </source>
</reference>
<gene>
    <name evidence="3" type="ORF">GP486_008760</name>
</gene>
<feature type="chain" id="PRO_5040186948" description="Ubiquitin 3 binding protein But2 C-terminal domain-containing protein" evidence="1">
    <location>
        <begin position="22"/>
        <end position="183"/>
    </location>
</feature>
<sequence>MHYQSLASVIFAGLLSSIVAAAPHGSPTIQARACATGYPSWISYIDSSTPTLSFPNSNLVSISLSSAAERDALVQFTGIPSGSYGCQFEAFFPAGFTVTNTGNAQVYVYSVDRQITATDTWNNAPNKVSQVGTANFLPSTSAPTKVVINSFVCAPSMSFRLRISQDSGSGSSSFTQANANGGF</sequence>
<dbReference type="EMBL" id="JAGHQM010003936">
    <property type="protein sequence ID" value="KAH0538690.1"/>
    <property type="molecule type" value="Genomic_DNA"/>
</dbReference>
<dbReference type="Proteomes" id="UP000750711">
    <property type="component" value="Unassembled WGS sequence"/>
</dbReference>
<keyword evidence="4" id="KW-1185">Reference proteome</keyword>
<dbReference type="InterPro" id="IPR018620">
    <property type="entry name" value="Ubiquitin3-bd_protein_But2_C"/>
</dbReference>
<proteinExistence type="predicted"/>
<dbReference type="AlphaFoldDB" id="A0A9P8IAT2"/>
<evidence type="ECO:0000259" key="2">
    <source>
        <dbReference type="Pfam" id="PF09792"/>
    </source>
</evidence>
<comment type="caution">
    <text evidence="3">The sequence shown here is derived from an EMBL/GenBank/DDBJ whole genome shotgun (WGS) entry which is preliminary data.</text>
</comment>
<feature type="domain" description="Ubiquitin 3 binding protein But2 C-terminal" evidence="2">
    <location>
        <begin position="38"/>
        <end position="176"/>
    </location>
</feature>